<feature type="compositionally biased region" description="Polar residues" evidence="5">
    <location>
        <begin position="473"/>
        <end position="500"/>
    </location>
</feature>
<dbReference type="InterPro" id="IPR017907">
    <property type="entry name" value="Znf_RING_CS"/>
</dbReference>
<evidence type="ECO:0000259" key="7">
    <source>
        <dbReference type="PROSITE" id="PS50119"/>
    </source>
</evidence>
<keyword evidence="2 4" id="KW-0863">Zinc-finger</keyword>
<dbReference type="PROSITE" id="PS50089">
    <property type="entry name" value="ZF_RING_2"/>
    <property type="match status" value="1"/>
</dbReference>
<dbReference type="Proteomes" id="UP000678393">
    <property type="component" value="Unassembled WGS sequence"/>
</dbReference>
<dbReference type="PROSITE" id="PS50119">
    <property type="entry name" value="ZF_BBOX"/>
    <property type="match status" value="1"/>
</dbReference>
<dbReference type="SMART" id="SM00336">
    <property type="entry name" value="BBOX"/>
    <property type="match status" value="1"/>
</dbReference>
<dbReference type="AlphaFoldDB" id="A0A8S3ZST3"/>
<dbReference type="SUPFAM" id="SSF57845">
    <property type="entry name" value="B-box zinc-binding domain"/>
    <property type="match status" value="1"/>
</dbReference>
<dbReference type="Pfam" id="PF00643">
    <property type="entry name" value="zf-B_box"/>
    <property type="match status" value="1"/>
</dbReference>
<dbReference type="GO" id="GO:0061630">
    <property type="term" value="F:ubiquitin protein ligase activity"/>
    <property type="evidence" value="ECO:0007669"/>
    <property type="project" value="TreeGrafter"/>
</dbReference>
<organism evidence="8 9">
    <name type="scientific">Candidula unifasciata</name>
    <dbReference type="NCBI Taxonomy" id="100452"/>
    <lineage>
        <taxon>Eukaryota</taxon>
        <taxon>Metazoa</taxon>
        <taxon>Spiralia</taxon>
        <taxon>Lophotrochozoa</taxon>
        <taxon>Mollusca</taxon>
        <taxon>Gastropoda</taxon>
        <taxon>Heterobranchia</taxon>
        <taxon>Euthyneura</taxon>
        <taxon>Panpulmonata</taxon>
        <taxon>Eupulmonata</taxon>
        <taxon>Stylommatophora</taxon>
        <taxon>Helicina</taxon>
        <taxon>Helicoidea</taxon>
        <taxon>Geomitridae</taxon>
        <taxon>Candidula</taxon>
    </lineage>
</organism>
<dbReference type="PANTHER" id="PTHR25462">
    <property type="entry name" value="BONUS, ISOFORM C-RELATED"/>
    <property type="match status" value="1"/>
</dbReference>
<dbReference type="GO" id="GO:0008270">
    <property type="term" value="F:zinc ion binding"/>
    <property type="evidence" value="ECO:0007669"/>
    <property type="project" value="UniProtKB-KW"/>
</dbReference>
<dbReference type="PROSITE" id="PS00518">
    <property type="entry name" value="ZF_RING_1"/>
    <property type="match status" value="1"/>
</dbReference>
<evidence type="ECO:0000256" key="2">
    <source>
        <dbReference type="ARBA" id="ARBA00022771"/>
    </source>
</evidence>
<feature type="region of interest" description="Disordered" evidence="5">
    <location>
        <begin position="448"/>
        <end position="501"/>
    </location>
</feature>
<dbReference type="Pfam" id="PF13445">
    <property type="entry name" value="zf-RING_UBOX"/>
    <property type="match status" value="1"/>
</dbReference>
<name>A0A8S3ZST3_9EUPU</name>
<dbReference type="SMART" id="SM00184">
    <property type="entry name" value="RING"/>
    <property type="match status" value="1"/>
</dbReference>
<reference evidence="8" key="1">
    <citation type="submission" date="2021-04" db="EMBL/GenBank/DDBJ databases">
        <authorList>
            <consortium name="Molecular Ecology Group"/>
        </authorList>
    </citation>
    <scope>NUCLEOTIDE SEQUENCE</scope>
</reference>
<comment type="caution">
    <text evidence="8">The sequence shown here is derived from an EMBL/GenBank/DDBJ whole genome shotgun (WGS) entry which is preliminary data.</text>
</comment>
<keyword evidence="9" id="KW-1185">Reference proteome</keyword>
<feature type="compositionally biased region" description="Polar residues" evidence="5">
    <location>
        <begin position="1"/>
        <end position="10"/>
    </location>
</feature>
<evidence type="ECO:0000259" key="6">
    <source>
        <dbReference type="PROSITE" id="PS50089"/>
    </source>
</evidence>
<dbReference type="PANTHER" id="PTHR25462:SF296">
    <property type="entry name" value="MEIOTIC P26, ISOFORM F"/>
    <property type="match status" value="1"/>
</dbReference>
<dbReference type="InterPro" id="IPR013083">
    <property type="entry name" value="Znf_RING/FYVE/PHD"/>
</dbReference>
<dbReference type="SUPFAM" id="SSF57850">
    <property type="entry name" value="RING/U-box"/>
    <property type="match status" value="1"/>
</dbReference>
<dbReference type="Gene3D" id="3.30.160.60">
    <property type="entry name" value="Classic Zinc Finger"/>
    <property type="match status" value="1"/>
</dbReference>
<feature type="region of interest" description="Disordered" evidence="5">
    <location>
        <begin position="1"/>
        <end position="34"/>
    </location>
</feature>
<protein>
    <submittedName>
        <fullName evidence="8">Uncharacterized protein</fullName>
    </submittedName>
</protein>
<keyword evidence="3" id="KW-0862">Zinc</keyword>
<evidence type="ECO:0000313" key="8">
    <source>
        <dbReference type="EMBL" id="CAG5130920.1"/>
    </source>
</evidence>
<feature type="compositionally biased region" description="Polar residues" evidence="5">
    <location>
        <begin position="19"/>
        <end position="29"/>
    </location>
</feature>
<dbReference type="InterPro" id="IPR001841">
    <property type="entry name" value="Znf_RING"/>
</dbReference>
<dbReference type="EMBL" id="CAJHNH020004341">
    <property type="protein sequence ID" value="CAG5130920.1"/>
    <property type="molecule type" value="Genomic_DNA"/>
</dbReference>
<evidence type="ECO:0000256" key="3">
    <source>
        <dbReference type="ARBA" id="ARBA00022833"/>
    </source>
</evidence>
<gene>
    <name evidence="8" type="ORF">CUNI_LOCUS16478</name>
</gene>
<dbReference type="InterPro" id="IPR027370">
    <property type="entry name" value="Znf-RING_euk"/>
</dbReference>
<feature type="domain" description="B box-type" evidence="7">
    <location>
        <begin position="145"/>
        <end position="189"/>
    </location>
</feature>
<keyword evidence="1" id="KW-0479">Metal-binding</keyword>
<dbReference type="InterPro" id="IPR047153">
    <property type="entry name" value="TRIM45/56/19-like"/>
</dbReference>
<sequence length="542" mass="61636">MSTSENTLTGSVPAASREPATTNGSTGITPVTPDTGRSLIVDERFFEEQFLRCQICHEKFDQMQRSPKSLPCNHTFCMPCLTQIFDHAQPSARRSFTWAHESLDGTLKCPTCRVEIFLSRNKIRDLPNDHRVVQMMDFLSQAVAKSQNVCSKHDGQPLNFFCKKCLSPVCRDCTVLDHKESDGHAIVDLSDAINENATHFNELEVKSRDTLEKMKTRSDSLANASKRLDILERQLKSEIKETFIEYRLLLEKRQEALTSMVNQIIKDQKAKVNAKFAYVCEHGTQLQKLYDELKSSRDSNDIRKLFIINQQMKDQESRFTDIAAQDDTDLFHSCEFEAQNEGCFLSDLSSLGEVRPKVDPELTKPVTAQQLVILDREARREQELLMENEESNNVHGDEFLTTREMMNLYHNDDVEAGEDDQDTEGYWPSHSLMSDLMNYYATLAATAPESMDESDSIASGGRRSRRGRRPRDTNSFQLHSTTPAVVRSGSRNRAPASTGSAYRVVRHSTASTLRNQPPFGNEESNFYHKSRFYSLSILFAGY</sequence>
<evidence type="ECO:0000256" key="1">
    <source>
        <dbReference type="ARBA" id="ARBA00022723"/>
    </source>
</evidence>
<accession>A0A8S3ZST3</accession>
<evidence type="ECO:0000256" key="4">
    <source>
        <dbReference type="PROSITE-ProRule" id="PRU00024"/>
    </source>
</evidence>
<evidence type="ECO:0000256" key="5">
    <source>
        <dbReference type="SAM" id="MobiDB-lite"/>
    </source>
</evidence>
<dbReference type="OrthoDB" id="654191at2759"/>
<dbReference type="Gene3D" id="3.30.40.10">
    <property type="entry name" value="Zinc/RING finger domain, C3HC4 (zinc finger)"/>
    <property type="match status" value="1"/>
</dbReference>
<evidence type="ECO:0000313" key="9">
    <source>
        <dbReference type="Proteomes" id="UP000678393"/>
    </source>
</evidence>
<dbReference type="InterPro" id="IPR000315">
    <property type="entry name" value="Znf_B-box"/>
</dbReference>
<proteinExistence type="predicted"/>
<feature type="domain" description="RING-type" evidence="6">
    <location>
        <begin position="53"/>
        <end position="113"/>
    </location>
</feature>